<dbReference type="AlphaFoldDB" id="A0A8X6PAK2"/>
<name>A0A8X6PAK2_NEPPI</name>
<dbReference type="Proteomes" id="UP000887013">
    <property type="component" value="Unassembled WGS sequence"/>
</dbReference>
<evidence type="ECO:0000313" key="2">
    <source>
        <dbReference type="Proteomes" id="UP000887013"/>
    </source>
</evidence>
<dbReference type="EMBL" id="BMAW01112801">
    <property type="protein sequence ID" value="GFT54520.1"/>
    <property type="molecule type" value="Genomic_DNA"/>
</dbReference>
<comment type="caution">
    <text evidence="1">The sequence shown here is derived from an EMBL/GenBank/DDBJ whole genome shotgun (WGS) entry which is preliminary data.</text>
</comment>
<organism evidence="1 2">
    <name type="scientific">Nephila pilipes</name>
    <name type="common">Giant wood spider</name>
    <name type="synonym">Nephila maculata</name>
    <dbReference type="NCBI Taxonomy" id="299642"/>
    <lineage>
        <taxon>Eukaryota</taxon>
        <taxon>Metazoa</taxon>
        <taxon>Ecdysozoa</taxon>
        <taxon>Arthropoda</taxon>
        <taxon>Chelicerata</taxon>
        <taxon>Arachnida</taxon>
        <taxon>Araneae</taxon>
        <taxon>Araneomorphae</taxon>
        <taxon>Entelegynae</taxon>
        <taxon>Araneoidea</taxon>
        <taxon>Nephilidae</taxon>
        <taxon>Nephila</taxon>
    </lineage>
</organism>
<evidence type="ECO:0000313" key="1">
    <source>
        <dbReference type="EMBL" id="GFT54520.1"/>
    </source>
</evidence>
<accession>A0A8X6PAK2</accession>
<keyword evidence="2" id="KW-1185">Reference proteome</keyword>
<sequence>MICAVPLLLAFDGASHHTATLNKNCIKSSNAISRSCLMFRSNHPNTLQSTCLTTSNKLLGSSVGFLSGSFGHLFHHAASTTSLPFNNTSTLVSNYSEYWSST</sequence>
<protein>
    <submittedName>
        <fullName evidence="1">Uncharacterized protein</fullName>
    </submittedName>
</protein>
<proteinExistence type="predicted"/>
<gene>
    <name evidence="1" type="ORF">NPIL_694741</name>
</gene>
<reference evidence="1" key="1">
    <citation type="submission" date="2020-08" db="EMBL/GenBank/DDBJ databases">
        <title>Multicomponent nature underlies the extraordinary mechanical properties of spider dragline silk.</title>
        <authorList>
            <person name="Kono N."/>
            <person name="Nakamura H."/>
            <person name="Mori M."/>
            <person name="Yoshida Y."/>
            <person name="Ohtoshi R."/>
            <person name="Malay A.D."/>
            <person name="Moran D.A.P."/>
            <person name="Tomita M."/>
            <person name="Numata K."/>
            <person name="Arakawa K."/>
        </authorList>
    </citation>
    <scope>NUCLEOTIDE SEQUENCE</scope>
</reference>